<evidence type="ECO:0000256" key="6">
    <source>
        <dbReference type="ARBA" id="ARBA00023136"/>
    </source>
</evidence>
<feature type="transmembrane region" description="Helical" evidence="7">
    <location>
        <begin position="91"/>
        <end position="110"/>
    </location>
</feature>
<keyword evidence="5 7" id="KW-1133">Transmembrane helix</keyword>
<dbReference type="Gene3D" id="1.20.1250.20">
    <property type="entry name" value="MFS general substrate transporter like domains"/>
    <property type="match status" value="1"/>
</dbReference>
<comment type="caution">
    <text evidence="9">The sequence shown here is derived from an EMBL/GenBank/DDBJ whole genome shotgun (WGS) entry which is preliminary data.</text>
</comment>
<dbReference type="InterPro" id="IPR020846">
    <property type="entry name" value="MFS_dom"/>
</dbReference>
<dbReference type="EMBL" id="LFIV01000029">
    <property type="protein sequence ID" value="KZL74796.1"/>
    <property type="molecule type" value="Genomic_DNA"/>
</dbReference>
<feature type="transmembrane region" description="Helical" evidence="7">
    <location>
        <begin position="323"/>
        <end position="344"/>
    </location>
</feature>
<feature type="transmembrane region" description="Helical" evidence="7">
    <location>
        <begin position="356"/>
        <end position="377"/>
    </location>
</feature>
<protein>
    <submittedName>
        <fullName evidence="9">Trichothecene efflux pump</fullName>
    </submittedName>
</protein>
<dbReference type="InterPro" id="IPR005829">
    <property type="entry name" value="Sugar_transporter_CS"/>
</dbReference>
<dbReference type="CDD" id="cd05233">
    <property type="entry name" value="SDR_c"/>
    <property type="match status" value="1"/>
</dbReference>
<proteinExistence type="predicted"/>
<feature type="transmembrane region" description="Helical" evidence="7">
    <location>
        <begin position="54"/>
        <end position="79"/>
    </location>
</feature>
<keyword evidence="6 7" id="KW-0472">Membrane</keyword>
<dbReference type="FunFam" id="3.40.50.720:FF:000084">
    <property type="entry name" value="Short-chain dehydrogenase reductase"/>
    <property type="match status" value="1"/>
</dbReference>
<feature type="transmembrane region" description="Helical" evidence="7">
    <location>
        <begin position="415"/>
        <end position="441"/>
    </location>
</feature>
<dbReference type="InterPro" id="IPR020904">
    <property type="entry name" value="Sc_DH/Rdtase_CS"/>
</dbReference>
<feature type="transmembrane region" description="Helical" evidence="7">
    <location>
        <begin position="389"/>
        <end position="409"/>
    </location>
</feature>
<reference evidence="9 10" key="1">
    <citation type="submission" date="2015-06" db="EMBL/GenBank/DDBJ databases">
        <title>Survival trade-offs in plant roots during colonization by closely related pathogenic and mutualistic fungi.</title>
        <authorList>
            <person name="Hacquard S."/>
            <person name="Kracher B."/>
            <person name="Hiruma K."/>
            <person name="Weinman A."/>
            <person name="Muench P."/>
            <person name="Garrido Oter R."/>
            <person name="Ver Loren van Themaat E."/>
            <person name="Dallerey J.-F."/>
            <person name="Damm U."/>
            <person name="Henrissat B."/>
            <person name="Lespinet O."/>
            <person name="Thon M."/>
            <person name="Kemen E."/>
            <person name="McHardy A.C."/>
            <person name="Schulze-Lefert P."/>
            <person name="O'Connell R.J."/>
        </authorList>
    </citation>
    <scope>NUCLEOTIDE SEQUENCE [LARGE SCALE GENOMIC DNA]</scope>
    <source>
        <strain evidence="9 10">0861</strain>
    </source>
</reference>
<keyword evidence="10" id="KW-1185">Reference proteome</keyword>
<evidence type="ECO:0000259" key="8">
    <source>
        <dbReference type="PROSITE" id="PS50850"/>
    </source>
</evidence>
<evidence type="ECO:0000313" key="9">
    <source>
        <dbReference type="EMBL" id="KZL74796.1"/>
    </source>
</evidence>
<evidence type="ECO:0000256" key="5">
    <source>
        <dbReference type="ARBA" id="ARBA00022989"/>
    </source>
</evidence>
<evidence type="ECO:0000256" key="7">
    <source>
        <dbReference type="SAM" id="Phobius"/>
    </source>
</evidence>
<dbReference type="PRINTS" id="PR00081">
    <property type="entry name" value="GDHRDH"/>
</dbReference>
<gene>
    <name evidence="9" type="ORF">CT0861_13128</name>
</gene>
<dbReference type="SUPFAM" id="SSF51735">
    <property type="entry name" value="NAD(P)-binding Rossmann-fold domains"/>
    <property type="match status" value="1"/>
</dbReference>
<dbReference type="PROSITE" id="PS00216">
    <property type="entry name" value="SUGAR_TRANSPORT_1"/>
    <property type="match status" value="1"/>
</dbReference>
<dbReference type="PANTHER" id="PTHR23501">
    <property type="entry name" value="MAJOR FACILITATOR SUPERFAMILY"/>
    <property type="match status" value="1"/>
</dbReference>
<dbReference type="PROSITE" id="PS50850">
    <property type="entry name" value="MFS"/>
    <property type="match status" value="1"/>
</dbReference>
<dbReference type="GO" id="GO:0005886">
    <property type="term" value="C:plasma membrane"/>
    <property type="evidence" value="ECO:0007669"/>
    <property type="project" value="TreeGrafter"/>
</dbReference>
<dbReference type="InterPro" id="IPR010573">
    <property type="entry name" value="MFS_Str1/Tri12-like"/>
</dbReference>
<feature type="transmembrane region" description="Helical" evidence="7">
    <location>
        <begin position="280"/>
        <end position="302"/>
    </location>
</feature>
<comment type="subcellular location">
    <subcellularLocation>
        <location evidence="1">Membrane</location>
        <topology evidence="1">Multi-pass membrane protein</topology>
    </subcellularLocation>
</comment>
<dbReference type="GO" id="GO:0022857">
    <property type="term" value="F:transmembrane transporter activity"/>
    <property type="evidence" value="ECO:0007669"/>
    <property type="project" value="InterPro"/>
</dbReference>
<keyword evidence="2" id="KW-0813">Transport</keyword>
<evidence type="ECO:0000256" key="3">
    <source>
        <dbReference type="ARBA" id="ARBA00022692"/>
    </source>
</evidence>
<evidence type="ECO:0000313" key="10">
    <source>
        <dbReference type="Proteomes" id="UP000076552"/>
    </source>
</evidence>
<sequence>MNISKSESYREFDRASLDKYRDLNLDTDRDDNSSIRSEALGDELPPGYYYSPQFLGAMAGFCLSAISAYLFLILPTNVLSFINADIGPSPYISWVNIARTLSLSFTYTILGRLSDLFGRRWFFIGGNIVAIIGIIICAVAHNVETLIVGAAVYGLGETVQLSFNVAVGELVPNKHRPIVLSLIFLTNAPISTFGPFIARKFVENPKLSWRWCFYINIISVGLAIVLLYLFYHPPTFELLHDRKTKRQLLNELDYFGIFLWTVGLTLLLLGVSWGGVMFPWGSAATISSLVIGTTLLVVLFCWEAFADLKYPAIPVKFFANRGFMSLVCCATVATMFYYPAVLLWPQQVQALYTTDITYGGWLSSTVASSTALGQVCAGGIIRWGGNVRYWIIFATFAMVGFVGALASLTPKTLNAGIALTILGPFFVGFIELTSLALAPLFCKPSDIGLASGLLASIRSAGGSIAVAVYTTILSNRLATEIPAAISGPAVAAGLPESQLPGLFKAAQTGKLAAFPGLTSAVKAAVTKVLPEAYTKAFETVRELDDNPVLIVAMSTPHQFSDKVIAITGAASGIGLATAHLLASRGAKLSLTDTNKEGLIEVQLNIQTQYPQVEVLISAADVTDYEQIEHWTVNTVDHFGKLDGAANLAGVIPKSVGKKGLIDQDFEEWDFVMGVNLKGVMHCLKAQLSVIQDHGSIVNASSIAGLQGRPYNGAYTASKHAIVGLTRTAAKEVGLRGIRVNAVCPGRIDTPMSRASAEAGIQADAALGRSGKPEEVASLIAFLLSNESTYITGNADLESTTN</sequence>
<feature type="transmembrane region" description="Helical" evidence="7">
    <location>
        <begin position="147"/>
        <end position="167"/>
    </location>
</feature>
<evidence type="ECO:0000256" key="2">
    <source>
        <dbReference type="ARBA" id="ARBA00022448"/>
    </source>
</evidence>
<dbReference type="STRING" id="708197.A0A166VPA4"/>
<keyword evidence="3 7" id="KW-0812">Transmembrane</keyword>
<dbReference type="AlphaFoldDB" id="A0A166VPA4"/>
<name>A0A166VPA4_9PEZI</name>
<keyword evidence="4" id="KW-0521">NADP</keyword>
<feature type="transmembrane region" description="Helical" evidence="7">
    <location>
        <begin position="179"/>
        <end position="198"/>
    </location>
</feature>
<dbReference type="InterPro" id="IPR036259">
    <property type="entry name" value="MFS_trans_sf"/>
</dbReference>
<feature type="transmembrane region" description="Helical" evidence="7">
    <location>
        <begin position="453"/>
        <end position="472"/>
    </location>
</feature>
<dbReference type="SUPFAM" id="SSF103473">
    <property type="entry name" value="MFS general substrate transporter"/>
    <property type="match status" value="1"/>
</dbReference>
<dbReference type="Proteomes" id="UP000076552">
    <property type="component" value="Unassembled WGS sequence"/>
</dbReference>
<organism evidence="9 10">
    <name type="scientific">Colletotrichum tofieldiae</name>
    <dbReference type="NCBI Taxonomy" id="708197"/>
    <lineage>
        <taxon>Eukaryota</taxon>
        <taxon>Fungi</taxon>
        <taxon>Dikarya</taxon>
        <taxon>Ascomycota</taxon>
        <taxon>Pezizomycotina</taxon>
        <taxon>Sordariomycetes</taxon>
        <taxon>Hypocreomycetidae</taxon>
        <taxon>Glomerellales</taxon>
        <taxon>Glomerellaceae</taxon>
        <taxon>Colletotrichum</taxon>
        <taxon>Colletotrichum spaethianum species complex</taxon>
    </lineage>
</organism>
<feature type="transmembrane region" description="Helical" evidence="7">
    <location>
        <begin position="213"/>
        <end position="231"/>
    </location>
</feature>
<feature type="domain" description="Major facilitator superfamily (MFS) profile" evidence="8">
    <location>
        <begin position="53"/>
        <end position="498"/>
    </location>
</feature>
<dbReference type="PRINTS" id="PR00080">
    <property type="entry name" value="SDRFAMILY"/>
</dbReference>
<dbReference type="InterPro" id="IPR036291">
    <property type="entry name" value="NAD(P)-bd_dom_sf"/>
</dbReference>
<dbReference type="Pfam" id="PF06609">
    <property type="entry name" value="TRI12"/>
    <property type="match status" value="1"/>
</dbReference>
<feature type="transmembrane region" description="Helical" evidence="7">
    <location>
        <begin position="122"/>
        <end position="141"/>
    </location>
</feature>
<feature type="transmembrane region" description="Helical" evidence="7">
    <location>
        <begin position="252"/>
        <end position="274"/>
    </location>
</feature>
<accession>A0A166VPA4</accession>
<dbReference type="Pfam" id="PF13561">
    <property type="entry name" value="adh_short_C2"/>
    <property type="match status" value="1"/>
</dbReference>
<dbReference type="Gene3D" id="3.40.50.720">
    <property type="entry name" value="NAD(P)-binding Rossmann-like Domain"/>
    <property type="match status" value="1"/>
</dbReference>
<evidence type="ECO:0000256" key="4">
    <source>
        <dbReference type="ARBA" id="ARBA00022857"/>
    </source>
</evidence>
<dbReference type="PROSITE" id="PS00061">
    <property type="entry name" value="ADH_SHORT"/>
    <property type="match status" value="1"/>
</dbReference>
<dbReference type="InterPro" id="IPR002347">
    <property type="entry name" value="SDR_fam"/>
</dbReference>
<evidence type="ECO:0000256" key="1">
    <source>
        <dbReference type="ARBA" id="ARBA00004141"/>
    </source>
</evidence>
<dbReference type="PANTHER" id="PTHR23501:SF109">
    <property type="entry name" value="MAJOR FACILITATOR SUPERFAMILY (MFS) PROFILE DOMAIN-CONTAINING PROTEIN-RELATED"/>
    <property type="match status" value="1"/>
</dbReference>